<gene>
    <name evidence="2" type="ORF">RhiirC2_735514</name>
    <name evidence="1" type="ORF">RhiirC2_760245</name>
</gene>
<evidence type="ECO:0000313" key="2">
    <source>
        <dbReference type="EMBL" id="PKK75906.1"/>
    </source>
</evidence>
<comment type="caution">
    <text evidence="1">The sequence shown here is derived from an EMBL/GenBank/DDBJ whole genome shotgun (WGS) entry which is preliminary data.</text>
</comment>
<proteinExistence type="predicted"/>
<sequence length="58" mass="6948">MLLTSSTDIKTCPECNSPIRDIKRYGRITKKYTLDAQNKKFLLKYYYQLDEIRKQINS</sequence>
<dbReference type="EMBL" id="LLXL01002093">
    <property type="protein sequence ID" value="PKK61861.1"/>
    <property type="molecule type" value="Genomic_DNA"/>
</dbReference>
<reference evidence="1 3" key="2">
    <citation type="submission" date="2017-10" db="EMBL/GenBank/DDBJ databases">
        <title>Extensive intraspecific genome diversity in a model arbuscular mycorrhizal fungus.</title>
        <authorList>
            <person name="Chen E.C.H."/>
            <person name="Morin E."/>
            <person name="Baudet D."/>
            <person name="Noel J."/>
            <person name="Ndikumana S."/>
            <person name="Charron P."/>
            <person name="St-Onge C."/>
            <person name="Giorgi J."/>
            <person name="Grigoriev I.V."/>
            <person name="Roux C."/>
            <person name="Martin F.M."/>
            <person name="Corradi N."/>
        </authorList>
    </citation>
    <scope>NUCLEOTIDE SEQUENCE [LARGE SCALE GENOMIC DNA]</scope>
    <source>
        <strain evidence="1 3">C2</strain>
    </source>
</reference>
<dbReference type="Proteomes" id="UP000233469">
    <property type="component" value="Unassembled WGS sequence"/>
</dbReference>
<evidence type="ECO:0000313" key="1">
    <source>
        <dbReference type="EMBL" id="PKK61861.1"/>
    </source>
</evidence>
<name>A0A2N1MJP7_9GLOM</name>
<protein>
    <submittedName>
        <fullName evidence="1">Uncharacterized protein</fullName>
    </submittedName>
</protein>
<evidence type="ECO:0000313" key="3">
    <source>
        <dbReference type="Proteomes" id="UP000233469"/>
    </source>
</evidence>
<accession>A0A2N1MJP7</accession>
<dbReference type="AlphaFoldDB" id="A0A2N1MJP7"/>
<dbReference type="EMBL" id="LLXL01000214">
    <property type="protein sequence ID" value="PKK75906.1"/>
    <property type="molecule type" value="Genomic_DNA"/>
</dbReference>
<reference evidence="1 3" key="1">
    <citation type="submission" date="2016-04" db="EMBL/GenBank/DDBJ databases">
        <title>Genome analyses suggest a sexual origin of heterokaryosis in a supposedly ancient asexual fungus.</title>
        <authorList>
            <person name="Ropars J."/>
            <person name="Sedzielewska K."/>
            <person name="Noel J."/>
            <person name="Charron P."/>
            <person name="Farinelli L."/>
            <person name="Marton T."/>
            <person name="Kruger M."/>
            <person name="Pelin A."/>
            <person name="Brachmann A."/>
            <person name="Corradi N."/>
        </authorList>
    </citation>
    <scope>NUCLEOTIDE SEQUENCE [LARGE SCALE GENOMIC DNA]</scope>
    <source>
        <strain evidence="1 3">C2</strain>
    </source>
</reference>
<organism evidence="1 3">
    <name type="scientific">Rhizophagus irregularis</name>
    <dbReference type="NCBI Taxonomy" id="588596"/>
    <lineage>
        <taxon>Eukaryota</taxon>
        <taxon>Fungi</taxon>
        <taxon>Fungi incertae sedis</taxon>
        <taxon>Mucoromycota</taxon>
        <taxon>Glomeromycotina</taxon>
        <taxon>Glomeromycetes</taxon>
        <taxon>Glomerales</taxon>
        <taxon>Glomeraceae</taxon>
        <taxon>Rhizophagus</taxon>
    </lineage>
</organism>
<feature type="non-terminal residue" evidence="1">
    <location>
        <position position="58"/>
    </location>
</feature>